<dbReference type="RefSeq" id="XP_007716127.1">
    <property type="nucleotide sequence ID" value="XM_007717937.1"/>
</dbReference>
<evidence type="ECO:0000313" key="2">
    <source>
        <dbReference type="Proteomes" id="UP000053841"/>
    </source>
</evidence>
<dbReference type="HOGENOM" id="CLU_2276995_0_0_1"/>
<proteinExistence type="predicted"/>
<name>W6XQ78_COCC2</name>
<gene>
    <name evidence="1" type="ORF">COCCADRAFT_29380</name>
</gene>
<evidence type="ECO:0000313" key="1">
    <source>
        <dbReference type="EMBL" id="EUC29562.1"/>
    </source>
</evidence>
<accession>W6XQ78</accession>
<dbReference type="GeneID" id="19146561"/>
<protein>
    <submittedName>
        <fullName evidence="1">Uncharacterized protein</fullName>
    </submittedName>
</protein>
<organism evidence="1 2">
    <name type="scientific">Cochliobolus carbonum (strain 26-R-13)</name>
    <name type="common">Maize leaf spot fungus</name>
    <name type="synonym">Bipolaris zeicola</name>
    <dbReference type="NCBI Taxonomy" id="930089"/>
    <lineage>
        <taxon>Eukaryota</taxon>
        <taxon>Fungi</taxon>
        <taxon>Dikarya</taxon>
        <taxon>Ascomycota</taxon>
        <taxon>Pezizomycotina</taxon>
        <taxon>Dothideomycetes</taxon>
        <taxon>Pleosporomycetidae</taxon>
        <taxon>Pleosporales</taxon>
        <taxon>Pleosporineae</taxon>
        <taxon>Pleosporaceae</taxon>
        <taxon>Bipolaris</taxon>
    </lineage>
</organism>
<reference evidence="1 2" key="1">
    <citation type="journal article" date="2013" name="PLoS Genet.">
        <title>Comparative genome structure, secondary metabolite, and effector coding capacity across Cochliobolus pathogens.</title>
        <authorList>
            <person name="Condon B.J."/>
            <person name="Leng Y."/>
            <person name="Wu D."/>
            <person name="Bushley K.E."/>
            <person name="Ohm R.A."/>
            <person name="Otillar R."/>
            <person name="Martin J."/>
            <person name="Schackwitz W."/>
            <person name="Grimwood J."/>
            <person name="MohdZainudin N."/>
            <person name="Xue C."/>
            <person name="Wang R."/>
            <person name="Manning V.A."/>
            <person name="Dhillon B."/>
            <person name="Tu Z.J."/>
            <person name="Steffenson B.J."/>
            <person name="Salamov A."/>
            <person name="Sun H."/>
            <person name="Lowry S."/>
            <person name="LaButti K."/>
            <person name="Han J."/>
            <person name="Copeland A."/>
            <person name="Lindquist E."/>
            <person name="Barry K."/>
            <person name="Schmutz J."/>
            <person name="Baker S.E."/>
            <person name="Ciuffetti L.M."/>
            <person name="Grigoriev I.V."/>
            <person name="Zhong S."/>
            <person name="Turgeon B.G."/>
        </authorList>
    </citation>
    <scope>NUCLEOTIDE SEQUENCE [LARGE SCALE GENOMIC DNA]</scope>
    <source>
        <strain evidence="1 2">26-R-13</strain>
    </source>
</reference>
<keyword evidence="2" id="KW-1185">Reference proteome</keyword>
<dbReference type="EMBL" id="KI964741">
    <property type="protein sequence ID" value="EUC29562.1"/>
    <property type="molecule type" value="Genomic_DNA"/>
</dbReference>
<dbReference type="KEGG" id="bze:COCCADRAFT_29380"/>
<dbReference type="AlphaFoldDB" id="W6XQ78"/>
<dbReference type="Proteomes" id="UP000053841">
    <property type="component" value="Unassembled WGS sequence"/>
</dbReference>
<sequence>MACQNAASLTQLLPALARSICDVARRPSRLPTHTVPSDLQRNAQPHGLLAPMATFSRASSSFDPISPKKSPPPRIFRSTAGLALLAVNESMARRHSWSWSCF</sequence>